<dbReference type="AlphaFoldDB" id="A0A543FY37"/>
<dbReference type="EMBL" id="VFPH01000002">
    <property type="protein sequence ID" value="TQM38709.1"/>
    <property type="molecule type" value="Genomic_DNA"/>
</dbReference>
<dbReference type="GO" id="GO:1904680">
    <property type="term" value="F:peptide transmembrane transporter activity"/>
    <property type="evidence" value="ECO:0007669"/>
    <property type="project" value="TreeGrafter"/>
</dbReference>
<evidence type="ECO:0000259" key="3">
    <source>
        <dbReference type="Pfam" id="PF00496"/>
    </source>
</evidence>
<dbReference type="SUPFAM" id="SSF53850">
    <property type="entry name" value="Periplasmic binding protein-like II"/>
    <property type="match status" value="1"/>
</dbReference>
<dbReference type="PROSITE" id="PS51257">
    <property type="entry name" value="PROKAR_LIPOPROTEIN"/>
    <property type="match status" value="1"/>
</dbReference>
<evidence type="ECO:0000313" key="4">
    <source>
        <dbReference type="EMBL" id="TQM38709.1"/>
    </source>
</evidence>
<gene>
    <name evidence="4" type="ORF">FB388_5953</name>
</gene>
<dbReference type="PIRSF" id="PIRSF002741">
    <property type="entry name" value="MppA"/>
    <property type="match status" value="1"/>
</dbReference>
<dbReference type="InterPro" id="IPR000914">
    <property type="entry name" value="SBP_5_dom"/>
</dbReference>
<proteinExistence type="predicted"/>
<dbReference type="CDD" id="cd00995">
    <property type="entry name" value="PBP2_NikA_DppA_OppA_like"/>
    <property type="match status" value="1"/>
</dbReference>
<feature type="compositionally biased region" description="Low complexity" evidence="1">
    <location>
        <begin position="157"/>
        <end position="170"/>
    </location>
</feature>
<dbReference type="GO" id="GO:0015833">
    <property type="term" value="P:peptide transport"/>
    <property type="evidence" value="ECO:0007669"/>
    <property type="project" value="TreeGrafter"/>
</dbReference>
<keyword evidence="2" id="KW-0732">Signal</keyword>
<feature type="domain" description="Solute-binding protein family 5" evidence="3">
    <location>
        <begin position="85"/>
        <end position="469"/>
    </location>
</feature>
<dbReference type="PANTHER" id="PTHR30290">
    <property type="entry name" value="PERIPLASMIC BINDING COMPONENT OF ABC TRANSPORTER"/>
    <property type="match status" value="1"/>
</dbReference>
<dbReference type="GO" id="GO:0042597">
    <property type="term" value="C:periplasmic space"/>
    <property type="evidence" value="ECO:0007669"/>
    <property type="project" value="UniProtKB-ARBA"/>
</dbReference>
<dbReference type="Gene3D" id="3.90.76.10">
    <property type="entry name" value="Dipeptide-binding Protein, Domain 1"/>
    <property type="match status" value="1"/>
</dbReference>
<dbReference type="Proteomes" id="UP000319818">
    <property type="component" value="Unassembled WGS sequence"/>
</dbReference>
<organism evidence="4 5">
    <name type="scientific">Pseudonocardia cypriaca</name>
    <dbReference type="NCBI Taxonomy" id="882449"/>
    <lineage>
        <taxon>Bacteria</taxon>
        <taxon>Bacillati</taxon>
        <taxon>Actinomycetota</taxon>
        <taxon>Actinomycetes</taxon>
        <taxon>Pseudonocardiales</taxon>
        <taxon>Pseudonocardiaceae</taxon>
        <taxon>Pseudonocardia</taxon>
    </lineage>
</organism>
<protein>
    <submittedName>
        <fullName evidence="4">Oligopeptide transport system substrate-binding protein</fullName>
    </submittedName>
</protein>
<dbReference type="Gene3D" id="3.40.190.10">
    <property type="entry name" value="Periplasmic binding protein-like II"/>
    <property type="match status" value="1"/>
</dbReference>
<accession>A0A543FY37</accession>
<dbReference type="InterPro" id="IPR039424">
    <property type="entry name" value="SBP_5"/>
</dbReference>
<evidence type="ECO:0000256" key="2">
    <source>
        <dbReference type="SAM" id="SignalP"/>
    </source>
</evidence>
<sequence length="549" mass="59433">MRARRAAAWTAGLLSIALVTTACGGGGGEPGGGAATPSGATITVNGTEPENPLVPGNTNETGGGKVIDALFSSLVEYDPVTAQPANMVAESIDTTDSRVYTIRLKDGWTFHDGSPVTAQSFVRSWNYTAYSPNGQQNASFFSKIQGYDQVHTEDPDGTAGPQTAPQPAAQEMSGLRVVDDRTFEVTLSAPFVVFPTILGYRAFAPLPELFFTDRAAFEAVPIGNGPFRFVSRQPGVNVVVERYEQWPGAPKPSVAGVEFRFYESAEAAYADVVANNLDFIEVIPPSGLAGNLYQTDLADRSVSRTFLGVQRLGFPLYDARYQNPQLRQAISMAIDREQINQRIFGGTRPPADGLVAPDVPGRIPNQCGELCTYQPDRARQMFQASGFQGPIELTSNADSGNAEWIQATCVSISNALGVQCTFVPVPTFGEHRSAINARQLSRLYRTSWVADYPSIENFLNPLYRTGGSTNDGEYSSPAVDELLARADAAPSVEEGNALYQEAERMIIQDMPAIPVYFQSFQAGWSERLQNVTVTPFRELDLESVTVSDN</sequence>
<comment type="caution">
    <text evidence="4">The sequence shown here is derived from an EMBL/GenBank/DDBJ whole genome shotgun (WGS) entry which is preliminary data.</text>
</comment>
<evidence type="ECO:0000313" key="5">
    <source>
        <dbReference type="Proteomes" id="UP000319818"/>
    </source>
</evidence>
<feature type="region of interest" description="Disordered" evidence="1">
    <location>
        <begin position="150"/>
        <end position="172"/>
    </location>
</feature>
<feature type="signal peptide" evidence="2">
    <location>
        <begin position="1"/>
        <end position="24"/>
    </location>
</feature>
<dbReference type="OrthoDB" id="9046151at2"/>
<dbReference type="InterPro" id="IPR030678">
    <property type="entry name" value="Peptide/Ni-bd"/>
</dbReference>
<dbReference type="Pfam" id="PF00496">
    <property type="entry name" value="SBP_bac_5"/>
    <property type="match status" value="1"/>
</dbReference>
<dbReference type="Gene3D" id="3.10.105.10">
    <property type="entry name" value="Dipeptide-binding Protein, Domain 3"/>
    <property type="match status" value="1"/>
</dbReference>
<name>A0A543FY37_9PSEU</name>
<keyword evidence="5" id="KW-1185">Reference proteome</keyword>
<evidence type="ECO:0000256" key="1">
    <source>
        <dbReference type="SAM" id="MobiDB-lite"/>
    </source>
</evidence>
<dbReference type="GO" id="GO:0043190">
    <property type="term" value="C:ATP-binding cassette (ABC) transporter complex"/>
    <property type="evidence" value="ECO:0007669"/>
    <property type="project" value="InterPro"/>
</dbReference>
<reference evidence="4 5" key="1">
    <citation type="submission" date="2019-06" db="EMBL/GenBank/DDBJ databases">
        <title>Sequencing the genomes of 1000 actinobacteria strains.</title>
        <authorList>
            <person name="Klenk H.-P."/>
        </authorList>
    </citation>
    <scope>NUCLEOTIDE SEQUENCE [LARGE SCALE GENOMIC DNA]</scope>
    <source>
        <strain evidence="4 5">DSM 45511</strain>
    </source>
</reference>
<dbReference type="PANTHER" id="PTHR30290:SF83">
    <property type="entry name" value="ABC TRANSPORTER SUBSTRATE-BINDING PROTEIN"/>
    <property type="match status" value="1"/>
</dbReference>
<dbReference type="RefSeq" id="WP_142105342.1">
    <property type="nucleotide sequence ID" value="NZ_VFPH01000002.1"/>
</dbReference>
<feature type="chain" id="PRO_5039234668" evidence="2">
    <location>
        <begin position="25"/>
        <end position="549"/>
    </location>
</feature>